<evidence type="ECO:0000256" key="1">
    <source>
        <dbReference type="ARBA" id="ARBA00005417"/>
    </source>
</evidence>
<reference evidence="6" key="1">
    <citation type="submission" date="2021-06" db="EMBL/GenBank/DDBJ databases">
        <title>Novel Mycoplasma species detected in California sea lions (Zalophus californianus) from the USA.</title>
        <authorList>
            <person name="Volokhov D.V."/>
            <person name="Furtak V.A."/>
            <person name="Zagorodnyaya T.A."/>
        </authorList>
    </citation>
    <scope>NUCLEOTIDE SEQUENCE [LARGE SCALE GENOMIC DNA]</scope>
    <source>
        <strain evidence="6">CSL 5346</strain>
    </source>
</reference>
<evidence type="ECO:0000313" key="6">
    <source>
        <dbReference type="EMBL" id="MBU4692163.1"/>
    </source>
</evidence>
<dbReference type="SMART" id="SM00382">
    <property type="entry name" value="AAA"/>
    <property type="match status" value="1"/>
</dbReference>
<dbReference type="InterPro" id="IPR003593">
    <property type="entry name" value="AAA+_ATPase"/>
</dbReference>
<dbReference type="Pfam" id="PF00005">
    <property type="entry name" value="ABC_tran"/>
    <property type="match status" value="1"/>
</dbReference>
<organism evidence="6 7">
    <name type="scientific">Mycoplasma zalophi</name>
    <dbReference type="NCBI Taxonomy" id="191287"/>
    <lineage>
        <taxon>Bacteria</taxon>
        <taxon>Bacillati</taxon>
        <taxon>Mycoplasmatota</taxon>
        <taxon>Mollicutes</taxon>
        <taxon>Mycoplasmataceae</taxon>
        <taxon>Mycoplasma</taxon>
    </lineage>
</organism>
<dbReference type="PANTHER" id="PTHR42711:SF5">
    <property type="entry name" value="ABC TRANSPORTER ATP-BINDING PROTEIN NATA"/>
    <property type="match status" value="1"/>
</dbReference>
<gene>
    <name evidence="6" type="ORF">KQ875_00940</name>
</gene>
<sequence>MSKEKSNVANTNDDNYVIVIENLKKNFKKFQALKGISFSVKKGELFGFLGLNGAGKTTTLNIILGLLKKDGGNIYINNKSIDEDIVSIRNDIGIVFQESILDPGLSVYQNLLVRASLYKSYFKDKDIKEVVDEVIKEFQLKDFVHRNYSKLSGGQKRRVDIARALVHKPSILFLDEPTTGLDPSTRKLVWEILAKIQKSRGLTILLTTHYMEEADNCDHAIIIQKGQKLVEGTPAELKTKYSSSTVKIHKCSQILKEKLDRNLDNYLNCTVVNGSYVIKFESFEKGSQWIKENIEQILDYEFYKGTMDEVFLNVTQLFGGL</sequence>
<accession>A0ABS6DPF8</accession>
<comment type="similarity">
    <text evidence="1">Belongs to the ABC transporter superfamily.</text>
</comment>
<dbReference type="PROSITE" id="PS00211">
    <property type="entry name" value="ABC_TRANSPORTER_1"/>
    <property type="match status" value="1"/>
</dbReference>
<keyword evidence="4 6" id="KW-0067">ATP-binding</keyword>
<dbReference type="InterPro" id="IPR050763">
    <property type="entry name" value="ABC_transporter_ATP-binding"/>
</dbReference>
<keyword evidence="2" id="KW-0813">Transport</keyword>
<dbReference type="Proteomes" id="UP000718793">
    <property type="component" value="Unassembled WGS sequence"/>
</dbReference>
<evidence type="ECO:0000256" key="3">
    <source>
        <dbReference type="ARBA" id="ARBA00022741"/>
    </source>
</evidence>
<keyword evidence="3" id="KW-0547">Nucleotide-binding</keyword>
<dbReference type="EMBL" id="JAHMHH010000001">
    <property type="protein sequence ID" value="MBU4692163.1"/>
    <property type="molecule type" value="Genomic_DNA"/>
</dbReference>
<comment type="caution">
    <text evidence="6">The sequence shown here is derived from an EMBL/GenBank/DDBJ whole genome shotgun (WGS) entry which is preliminary data.</text>
</comment>
<dbReference type="PROSITE" id="PS50893">
    <property type="entry name" value="ABC_TRANSPORTER_2"/>
    <property type="match status" value="1"/>
</dbReference>
<evidence type="ECO:0000259" key="5">
    <source>
        <dbReference type="PROSITE" id="PS50893"/>
    </source>
</evidence>
<proteinExistence type="inferred from homology"/>
<evidence type="ECO:0000256" key="2">
    <source>
        <dbReference type="ARBA" id="ARBA00022448"/>
    </source>
</evidence>
<dbReference type="RefSeq" id="WP_216488498.1">
    <property type="nucleotide sequence ID" value="NZ_JAHMHH010000001.1"/>
</dbReference>
<dbReference type="GO" id="GO:0005524">
    <property type="term" value="F:ATP binding"/>
    <property type="evidence" value="ECO:0007669"/>
    <property type="project" value="UniProtKB-KW"/>
</dbReference>
<keyword evidence="7" id="KW-1185">Reference proteome</keyword>
<dbReference type="PANTHER" id="PTHR42711">
    <property type="entry name" value="ABC TRANSPORTER ATP-BINDING PROTEIN"/>
    <property type="match status" value="1"/>
</dbReference>
<dbReference type="InterPro" id="IPR017871">
    <property type="entry name" value="ABC_transporter-like_CS"/>
</dbReference>
<dbReference type="InterPro" id="IPR003439">
    <property type="entry name" value="ABC_transporter-like_ATP-bd"/>
</dbReference>
<protein>
    <submittedName>
        <fullName evidence="6">ABC transporter ATP-binding protein</fullName>
    </submittedName>
</protein>
<evidence type="ECO:0000256" key="4">
    <source>
        <dbReference type="ARBA" id="ARBA00022840"/>
    </source>
</evidence>
<evidence type="ECO:0000313" key="7">
    <source>
        <dbReference type="Proteomes" id="UP000718793"/>
    </source>
</evidence>
<name>A0ABS6DPF8_9MOLU</name>
<feature type="domain" description="ABC transporter" evidence="5">
    <location>
        <begin position="18"/>
        <end position="250"/>
    </location>
</feature>